<dbReference type="PANTHER" id="PTHR39206:SF1">
    <property type="entry name" value="SLL8004 PROTEIN"/>
    <property type="match status" value="1"/>
</dbReference>
<evidence type="ECO:0000256" key="1">
    <source>
        <dbReference type="ARBA" id="ARBA00022741"/>
    </source>
</evidence>
<protein>
    <submittedName>
        <fullName evidence="4">Predicted ABC-type ATPase</fullName>
    </submittedName>
</protein>
<accession>A0A1I6M891</accession>
<organism evidence="4 5">
    <name type="scientific">Granulicella pectinivorans</name>
    <dbReference type="NCBI Taxonomy" id="474950"/>
    <lineage>
        <taxon>Bacteria</taxon>
        <taxon>Pseudomonadati</taxon>
        <taxon>Acidobacteriota</taxon>
        <taxon>Terriglobia</taxon>
        <taxon>Terriglobales</taxon>
        <taxon>Acidobacteriaceae</taxon>
        <taxon>Granulicella</taxon>
    </lineage>
</organism>
<reference evidence="4 5" key="1">
    <citation type="submission" date="2016-10" db="EMBL/GenBank/DDBJ databases">
        <authorList>
            <person name="de Groot N.N."/>
        </authorList>
    </citation>
    <scope>NUCLEOTIDE SEQUENCE [LARGE SCALE GENOMIC DNA]</scope>
    <source>
        <strain evidence="4 5">DSM 21001</strain>
    </source>
</reference>
<evidence type="ECO:0000256" key="2">
    <source>
        <dbReference type="ARBA" id="ARBA00022840"/>
    </source>
</evidence>
<evidence type="ECO:0000259" key="3">
    <source>
        <dbReference type="Pfam" id="PF06414"/>
    </source>
</evidence>
<keyword evidence="2" id="KW-0067">ATP-binding</keyword>
<proteinExistence type="predicted"/>
<gene>
    <name evidence="4" type="ORF">SAMN05421771_2036</name>
</gene>
<dbReference type="STRING" id="474950.SAMN05421771_2036"/>
<dbReference type="Proteomes" id="UP000199024">
    <property type="component" value="Unassembled WGS sequence"/>
</dbReference>
<dbReference type="PANTHER" id="PTHR39206">
    <property type="entry name" value="SLL8004 PROTEIN"/>
    <property type="match status" value="1"/>
</dbReference>
<dbReference type="GO" id="GO:0005524">
    <property type="term" value="F:ATP binding"/>
    <property type="evidence" value="ECO:0007669"/>
    <property type="project" value="UniProtKB-KW"/>
</dbReference>
<dbReference type="RefSeq" id="WP_089838954.1">
    <property type="nucleotide sequence ID" value="NZ_FOZL01000001.1"/>
</dbReference>
<evidence type="ECO:0000313" key="5">
    <source>
        <dbReference type="Proteomes" id="UP000199024"/>
    </source>
</evidence>
<keyword evidence="1" id="KW-0547">Nucleotide-binding</keyword>
<dbReference type="OrthoDB" id="9791543at2"/>
<name>A0A1I6M891_9BACT</name>
<evidence type="ECO:0000313" key="4">
    <source>
        <dbReference type="EMBL" id="SFS11935.1"/>
    </source>
</evidence>
<dbReference type="SUPFAM" id="SSF52540">
    <property type="entry name" value="P-loop containing nucleoside triphosphate hydrolases"/>
    <property type="match status" value="1"/>
</dbReference>
<dbReference type="Gene3D" id="3.40.50.300">
    <property type="entry name" value="P-loop containing nucleotide triphosphate hydrolases"/>
    <property type="match status" value="1"/>
</dbReference>
<dbReference type="InterPro" id="IPR010488">
    <property type="entry name" value="Zeta_toxin_domain"/>
</dbReference>
<dbReference type="AlphaFoldDB" id="A0A1I6M891"/>
<dbReference type="GO" id="GO:0016301">
    <property type="term" value="F:kinase activity"/>
    <property type="evidence" value="ECO:0007669"/>
    <property type="project" value="InterPro"/>
</dbReference>
<sequence>MSRPVLTIIAGSNGCGKSTLTRGAREEFQQNPVLDPDAIAKSLQATYGSPSNIEAGKQVLRIAEELIENRQSFTVETTLSGGTYLRMADRAKRAGFDIRVFFIGTTSVEINIERVKARVRKGGHDVPEEDQRRRYPRTLANMKKLLPSAGFAGILDNSTPKGHTVVGYGVGANMHWIEPLPDWAAGLRT</sequence>
<dbReference type="EMBL" id="FOZL01000001">
    <property type="protein sequence ID" value="SFS11935.1"/>
    <property type="molecule type" value="Genomic_DNA"/>
</dbReference>
<dbReference type="Pfam" id="PF06414">
    <property type="entry name" value="Zeta_toxin"/>
    <property type="match status" value="1"/>
</dbReference>
<keyword evidence="5" id="KW-1185">Reference proteome</keyword>
<feature type="domain" description="Zeta toxin" evidence="3">
    <location>
        <begin position="2"/>
        <end position="145"/>
    </location>
</feature>
<dbReference type="InterPro" id="IPR027417">
    <property type="entry name" value="P-loop_NTPase"/>
</dbReference>